<gene>
    <name evidence="13" type="ORF">LSINAPIS_LOCUS8686</name>
</gene>
<evidence type="ECO:0000256" key="7">
    <source>
        <dbReference type="ARBA" id="ARBA00023065"/>
    </source>
</evidence>
<evidence type="ECO:0000313" key="14">
    <source>
        <dbReference type="Proteomes" id="UP000324832"/>
    </source>
</evidence>
<dbReference type="GO" id="GO:0015078">
    <property type="term" value="F:proton transmembrane transporter activity"/>
    <property type="evidence" value="ECO:0007669"/>
    <property type="project" value="InterPro"/>
</dbReference>
<evidence type="ECO:0000256" key="9">
    <source>
        <dbReference type="ARBA" id="ARBA00023136"/>
    </source>
</evidence>
<keyword evidence="6 11" id="KW-0999">Mitochondrion inner membrane</keyword>
<dbReference type="EMBL" id="FZQP02003157">
    <property type="protein sequence ID" value="VVC97398.1"/>
    <property type="molecule type" value="Genomic_DNA"/>
</dbReference>
<evidence type="ECO:0000256" key="6">
    <source>
        <dbReference type="ARBA" id="ARBA00022792"/>
    </source>
</evidence>
<dbReference type="AlphaFoldDB" id="A0A5E4QJX1"/>
<keyword evidence="4 11" id="KW-0138">CF(0)</keyword>
<dbReference type="GO" id="GO:0045259">
    <property type="term" value="C:proton-transporting ATP synthase complex"/>
    <property type="evidence" value="ECO:0007669"/>
    <property type="project" value="UniProtKB-UniRule"/>
</dbReference>
<dbReference type="Pfam" id="PF05680">
    <property type="entry name" value="ATP-synt_E"/>
    <property type="match status" value="1"/>
</dbReference>
<evidence type="ECO:0000256" key="11">
    <source>
        <dbReference type="RuleBase" id="RU367005"/>
    </source>
</evidence>
<feature type="transmembrane region" description="Helical" evidence="12">
    <location>
        <begin position="14"/>
        <end position="31"/>
    </location>
</feature>
<comment type="subcellular location">
    <subcellularLocation>
        <location evidence="1 11">Mitochondrion inner membrane</location>
    </subcellularLocation>
</comment>
<comment type="function">
    <text evidence="11">Subunit e, of the mitochondrial membrane ATP synthase complex (F(1)F(0) ATP synthase or Complex V) that produces ATP from ADP in the presence of a proton gradient across the membrane which is generated by electron transport complexes of the respiratory chain. ATP synthase complex consist of a soluble F(1) head domain - the catalytic core - and a membrane F(1) domain - the membrane proton channel. These two domains are linked by a central stalk rotating inside the F(1) region and a stationary peripheral stalk. During catalysis, ATP synthesis in the catalytic domain of F(1) is coupled via a rotary mechanism of the central stalk subunits to proton translocation. In vivo, can only synthesize ATP although its ATP hydrolase activity can be activated artificially in vitro. Part of the complex F(0) domain.</text>
</comment>
<dbReference type="InterPro" id="IPR008386">
    <property type="entry name" value="ATP_synth_F0_esu_mt"/>
</dbReference>
<evidence type="ECO:0000256" key="10">
    <source>
        <dbReference type="ARBA" id="ARBA00023310"/>
    </source>
</evidence>
<keyword evidence="5 11" id="KW-0375">Hydrogen ion transport</keyword>
<comment type="similarity">
    <text evidence="2 11">Belongs to the ATPase e subunit family.</text>
</comment>
<keyword evidence="14" id="KW-1185">Reference proteome</keyword>
<sequence length="77" mass="8739">MSFPYGPPQNVSPLIRGARFAFLVAGIFYGLGKQKLYSALEANWREEEAARKVIRDKEMARLRAKIAAEEREVINAK</sequence>
<evidence type="ECO:0000256" key="12">
    <source>
        <dbReference type="SAM" id="Phobius"/>
    </source>
</evidence>
<keyword evidence="7 11" id="KW-0406">Ion transport</keyword>
<evidence type="ECO:0000256" key="2">
    <source>
        <dbReference type="ARBA" id="ARBA00007333"/>
    </source>
</evidence>
<protein>
    <recommendedName>
        <fullName evidence="11">ATP synthase F(0) complex subunit e, mitochondrial</fullName>
    </recommendedName>
</protein>
<evidence type="ECO:0000256" key="5">
    <source>
        <dbReference type="ARBA" id="ARBA00022781"/>
    </source>
</evidence>
<keyword evidence="3 11" id="KW-0813">Transport</keyword>
<name>A0A5E4QJX1_9NEOP</name>
<dbReference type="Proteomes" id="UP000324832">
    <property type="component" value="Unassembled WGS sequence"/>
</dbReference>
<comment type="subunit">
    <text evidence="11">F-type ATPases have 2 components, CF(1) - the catalytic core - and CF(0) - the membrane proton channel. CF(1) and CF(0) have multiple subunits.</text>
</comment>
<keyword evidence="12" id="KW-1133">Transmembrane helix</keyword>
<dbReference type="GO" id="GO:0005743">
    <property type="term" value="C:mitochondrial inner membrane"/>
    <property type="evidence" value="ECO:0007669"/>
    <property type="project" value="UniProtKB-SubCell"/>
</dbReference>
<keyword evidence="8 11" id="KW-0496">Mitochondrion</keyword>
<keyword evidence="12" id="KW-0812">Transmembrane</keyword>
<keyword evidence="9 12" id="KW-0472">Membrane</keyword>
<reference evidence="13 14" key="1">
    <citation type="submission" date="2017-07" db="EMBL/GenBank/DDBJ databases">
        <authorList>
            <person name="Talla V."/>
            <person name="Backstrom N."/>
        </authorList>
    </citation>
    <scope>NUCLEOTIDE SEQUENCE [LARGE SCALE GENOMIC DNA]</scope>
</reference>
<organism evidence="13 14">
    <name type="scientific">Leptidea sinapis</name>
    <dbReference type="NCBI Taxonomy" id="189913"/>
    <lineage>
        <taxon>Eukaryota</taxon>
        <taxon>Metazoa</taxon>
        <taxon>Ecdysozoa</taxon>
        <taxon>Arthropoda</taxon>
        <taxon>Hexapoda</taxon>
        <taxon>Insecta</taxon>
        <taxon>Pterygota</taxon>
        <taxon>Neoptera</taxon>
        <taxon>Endopterygota</taxon>
        <taxon>Lepidoptera</taxon>
        <taxon>Glossata</taxon>
        <taxon>Ditrysia</taxon>
        <taxon>Papilionoidea</taxon>
        <taxon>Pieridae</taxon>
        <taxon>Dismorphiinae</taxon>
        <taxon>Leptidea</taxon>
    </lineage>
</organism>
<evidence type="ECO:0000256" key="4">
    <source>
        <dbReference type="ARBA" id="ARBA00022547"/>
    </source>
</evidence>
<evidence type="ECO:0000313" key="13">
    <source>
        <dbReference type="EMBL" id="VVC97398.1"/>
    </source>
</evidence>
<accession>A0A5E4QJX1</accession>
<proteinExistence type="inferred from homology"/>
<evidence type="ECO:0000256" key="3">
    <source>
        <dbReference type="ARBA" id="ARBA00022448"/>
    </source>
</evidence>
<keyword evidence="10 11" id="KW-0066">ATP synthesis</keyword>
<dbReference type="GO" id="GO:0015986">
    <property type="term" value="P:proton motive force-driven ATP synthesis"/>
    <property type="evidence" value="ECO:0007669"/>
    <property type="project" value="InterPro"/>
</dbReference>
<evidence type="ECO:0000256" key="8">
    <source>
        <dbReference type="ARBA" id="ARBA00023128"/>
    </source>
</evidence>
<evidence type="ECO:0000256" key="1">
    <source>
        <dbReference type="ARBA" id="ARBA00004273"/>
    </source>
</evidence>